<accession>A0A6G1DXK8</accession>
<keyword evidence="3" id="KW-1185">Reference proteome</keyword>
<name>A0A6G1DXK8_9ORYZ</name>
<evidence type="ECO:0000256" key="1">
    <source>
        <dbReference type="SAM" id="MobiDB-lite"/>
    </source>
</evidence>
<dbReference type="EMBL" id="SPHZ02000005">
    <property type="protein sequence ID" value="KAF0917136.1"/>
    <property type="molecule type" value="Genomic_DNA"/>
</dbReference>
<feature type="compositionally biased region" description="Basic residues" evidence="1">
    <location>
        <begin position="118"/>
        <end position="127"/>
    </location>
</feature>
<proteinExistence type="predicted"/>
<dbReference type="Proteomes" id="UP000479710">
    <property type="component" value="Unassembled WGS sequence"/>
</dbReference>
<reference evidence="2 3" key="1">
    <citation type="submission" date="2019-11" db="EMBL/GenBank/DDBJ databases">
        <title>Whole genome sequence of Oryza granulata.</title>
        <authorList>
            <person name="Li W."/>
        </authorList>
    </citation>
    <scope>NUCLEOTIDE SEQUENCE [LARGE SCALE GENOMIC DNA]</scope>
    <source>
        <strain evidence="3">cv. Menghai</strain>
        <tissue evidence="2">Leaf</tissue>
    </source>
</reference>
<comment type="caution">
    <text evidence="2">The sequence shown here is derived from an EMBL/GenBank/DDBJ whole genome shotgun (WGS) entry which is preliminary data.</text>
</comment>
<feature type="region of interest" description="Disordered" evidence="1">
    <location>
        <begin position="71"/>
        <end position="127"/>
    </location>
</feature>
<feature type="region of interest" description="Disordered" evidence="1">
    <location>
        <begin position="1"/>
        <end position="52"/>
    </location>
</feature>
<dbReference type="AlphaFoldDB" id="A0A6G1DXK8"/>
<sequence>MAWELDEIGGCTGARRGRGGAAGSSTRSRAAREFHETSGGAGARRGRQIRSWSKPQQLDLAIMALVTLMPPVPRGSAGESSSRRRRSTPSQYHLPASSPHPGMEASPSGRSGGAGRRGGARRRPAGA</sequence>
<evidence type="ECO:0000313" key="2">
    <source>
        <dbReference type="EMBL" id="KAF0917136.1"/>
    </source>
</evidence>
<protein>
    <submittedName>
        <fullName evidence="2">Uncharacterized protein</fullName>
    </submittedName>
</protein>
<evidence type="ECO:0000313" key="3">
    <source>
        <dbReference type="Proteomes" id="UP000479710"/>
    </source>
</evidence>
<gene>
    <name evidence="2" type="ORF">E2562_016937</name>
</gene>
<organism evidence="2 3">
    <name type="scientific">Oryza meyeriana var. granulata</name>
    <dbReference type="NCBI Taxonomy" id="110450"/>
    <lineage>
        <taxon>Eukaryota</taxon>
        <taxon>Viridiplantae</taxon>
        <taxon>Streptophyta</taxon>
        <taxon>Embryophyta</taxon>
        <taxon>Tracheophyta</taxon>
        <taxon>Spermatophyta</taxon>
        <taxon>Magnoliopsida</taxon>
        <taxon>Liliopsida</taxon>
        <taxon>Poales</taxon>
        <taxon>Poaceae</taxon>
        <taxon>BOP clade</taxon>
        <taxon>Oryzoideae</taxon>
        <taxon>Oryzeae</taxon>
        <taxon>Oryzinae</taxon>
        <taxon>Oryza</taxon>
        <taxon>Oryza meyeriana</taxon>
    </lineage>
</organism>